<keyword evidence="3" id="KW-1185">Reference proteome</keyword>
<dbReference type="EMBL" id="JARVKF010000435">
    <property type="protein sequence ID" value="KAK9413718.1"/>
    <property type="molecule type" value="Genomic_DNA"/>
</dbReference>
<accession>A0ABR2UGI1</accession>
<evidence type="ECO:0000313" key="3">
    <source>
        <dbReference type="Proteomes" id="UP001408356"/>
    </source>
</evidence>
<evidence type="ECO:0000256" key="1">
    <source>
        <dbReference type="SAM" id="MobiDB-lite"/>
    </source>
</evidence>
<reference evidence="2 3" key="1">
    <citation type="journal article" date="2024" name="J. Plant Pathol.">
        <title>Sequence and assembly of the genome of Seiridium unicorne, isolate CBS 538.82, causal agent of cypress canker disease.</title>
        <authorList>
            <person name="Scali E."/>
            <person name="Rocca G.D."/>
            <person name="Danti R."/>
            <person name="Garbelotto M."/>
            <person name="Barberini S."/>
            <person name="Baroncelli R."/>
            <person name="Emiliani G."/>
        </authorList>
    </citation>
    <scope>NUCLEOTIDE SEQUENCE [LARGE SCALE GENOMIC DNA]</scope>
    <source>
        <strain evidence="2 3">BM-138-508</strain>
    </source>
</reference>
<gene>
    <name evidence="2" type="ORF">SUNI508_11661</name>
</gene>
<evidence type="ECO:0000313" key="2">
    <source>
        <dbReference type="EMBL" id="KAK9413718.1"/>
    </source>
</evidence>
<proteinExistence type="predicted"/>
<feature type="compositionally biased region" description="Acidic residues" evidence="1">
    <location>
        <begin position="58"/>
        <end position="73"/>
    </location>
</feature>
<sequence length="454" mass="50690">MPSKRKSDAQASAQQKKSKNNDSEAHENGEGSGSQANTEEVVRQPHDYVVIPRHMFDVENENDEKPEDEQLDEDELEEKFEELVGIDKAGKPASEFPGYKWIGMNETQRLSNEYRIHATYTNPDMFGMYIYNDFYGYGVLECIQNALMGRRQLLAIDNEFKKKSSDRSVEQMWALSAALIHWIVAENGPWIGADDGEQVNATANLIGRAFLSTLNELDLAGHLQADGPIKDLGLVMAICLYWSHDLDDYGIEETKNFKWRKEVIAYAKKAKVDFKEAGLFRSDIDVKTLEEIYGEVAPLSGDGKADRWGWKKAVTAHAKNYGSGGKIGGDKYNILRMSRTERAKYAFDHKDPLAEFSVKDLREGRVKPVGWRGPDKPALTAMHGCGTDETLLRNVALACVWTRRNGVGLLVADTAAGMQSPGSSARGVPFSAVQLAEVPENNPFLENFLKIDQS</sequence>
<dbReference type="Proteomes" id="UP001408356">
    <property type="component" value="Unassembled WGS sequence"/>
</dbReference>
<name>A0ABR2UGI1_9PEZI</name>
<feature type="compositionally biased region" description="Basic and acidic residues" evidence="1">
    <location>
        <begin position="19"/>
        <end position="29"/>
    </location>
</feature>
<protein>
    <submittedName>
        <fullName evidence="2">Uncharacterized protein</fullName>
    </submittedName>
</protein>
<comment type="caution">
    <text evidence="2">The sequence shown here is derived from an EMBL/GenBank/DDBJ whole genome shotgun (WGS) entry which is preliminary data.</text>
</comment>
<organism evidence="2 3">
    <name type="scientific">Seiridium unicorne</name>
    <dbReference type="NCBI Taxonomy" id="138068"/>
    <lineage>
        <taxon>Eukaryota</taxon>
        <taxon>Fungi</taxon>
        <taxon>Dikarya</taxon>
        <taxon>Ascomycota</taxon>
        <taxon>Pezizomycotina</taxon>
        <taxon>Sordariomycetes</taxon>
        <taxon>Xylariomycetidae</taxon>
        <taxon>Amphisphaeriales</taxon>
        <taxon>Sporocadaceae</taxon>
        <taxon>Seiridium</taxon>
    </lineage>
</organism>
<feature type="region of interest" description="Disordered" evidence="1">
    <location>
        <begin position="1"/>
        <end position="73"/>
    </location>
</feature>